<organism evidence="1 2">
    <name type="scientific">Candidatus Gottesmanbacteria bacterium GW2011_GWA1_34_13</name>
    <dbReference type="NCBI Taxonomy" id="1618434"/>
    <lineage>
        <taxon>Bacteria</taxon>
        <taxon>Candidatus Gottesmaniibacteriota</taxon>
    </lineage>
</organism>
<comment type="caution">
    <text evidence="1">The sequence shown here is derived from an EMBL/GenBank/DDBJ whole genome shotgun (WGS) entry which is preliminary data.</text>
</comment>
<reference evidence="1 2" key="1">
    <citation type="journal article" date="2015" name="Nature">
        <title>rRNA introns, odd ribosomes, and small enigmatic genomes across a large radiation of phyla.</title>
        <authorList>
            <person name="Brown C.T."/>
            <person name="Hug L.A."/>
            <person name="Thomas B.C."/>
            <person name="Sharon I."/>
            <person name="Castelle C.J."/>
            <person name="Singh A."/>
            <person name="Wilkins M.J."/>
            <person name="Williams K.H."/>
            <person name="Banfield J.F."/>
        </authorList>
    </citation>
    <scope>NUCLEOTIDE SEQUENCE [LARGE SCALE GENOMIC DNA]</scope>
</reference>
<proteinExistence type="predicted"/>
<dbReference type="EMBL" id="LBPN01000006">
    <property type="protein sequence ID" value="KKP59493.1"/>
    <property type="molecule type" value="Genomic_DNA"/>
</dbReference>
<dbReference type="Proteomes" id="UP000034176">
    <property type="component" value="Unassembled WGS sequence"/>
</dbReference>
<evidence type="ECO:0000313" key="2">
    <source>
        <dbReference type="Proteomes" id="UP000034176"/>
    </source>
</evidence>
<protein>
    <submittedName>
        <fullName evidence="1">Uncharacterized protein</fullName>
    </submittedName>
</protein>
<name>A0A0G0AR68_9BACT</name>
<accession>A0A0G0AR68</accession>
<evidence type="ECO:0000313" key="1">
    <source>
        <dbReference type="EMBL" id="KKP59493.1"/>
    </source>
</evidence>
<dbReference type="AlphaFoldDB" id="A0A0G0AR68"/>
<gene>
    <name evidence="1" type="ORF">UR52_C0006G0008</name>
</gene>
<sequence length="80" mass="9582">MITDKDIIKLKQVFSTKDDLEMQLSPIKKDLKTIKKDIKQIKQDVKSTLKYVDQQDKTLRFRTKRIEKHLHLPEIPYITT</sequence>